<dbReference type="SUPFAM" id="SSF55753">
    <property type="entry name" value="Actin depolymerizing proteins"/>
    <property type="match status" value="5"/>
</dbReference>
<dbReference type="PANTHER" id="PTHR11977:SF45">
    <property type="entry name" value="SUPERVILLIN"/>
    <property type="match status" value="1"/>
</dbReference>
<dbReference type="PROSITE" id="PS51089">
    <property type="entry name" value="HP"/>
    <property type="match status" value="1"/>
</dbReference>
<evidence type="ECO:0000256" key="1">
    <source>
        <dbReference type="ARBA" id="ARBA00008418"/>
    </source>
</evidence>
<protein>
    <recommendedName>
        <fullName evidence="4">HP domain-containing protein</fullName>
    </recommendedName>
</protein>
<feature type="compositionally biased region" description="Low complexity" evidence="3">
    <location>
        <begin position="516"/>
        <end position="525"/>
    </location>
</feature>
<dbReference type="GO" id="GO:0051015">
    <property type="term" value="F:actin filament binding"/>
    <property type="evidence" value="ECO:0007669"/>
    <property type="project" value="InterPro"/>
</dbReference>
<dbReference type="Pfam" id="PF02209">
    <property type="entry name" value="VHP"/>
    <property type="match status" value="1"/>
</dbReference>
<dbReference type="Ensembl" id="ENSEBUT00000008007.1">
    <property type="protein sequence ID" value="ENSEBUP00000007523.1"/>
    <property type="gene ID" value="ENSEBUG00000004865.1"/>
</dbReference>
<feature type="region of interest" description="Disordered" evidence="3">
    <location>
        <begin position="482"/>
        <end position="556"/>
    </location>
</feature>
<dbReference type="InterPro" id="IPR007123">
    <property type="entry name" value="Gelsolin-like_dom"/>
</dbReference>
<dbReference type="Ensembl" id="ENSEBUT00000007933.1">
    <property type="protein sequence ID" value="ENSEBUP00000007451.1"/>
    <property type="gene ID" value="ENSEBUG00000004865.1"/>
</dbReference>
<dbReference type="InterPro" id="IPR036886">
    <property type="entry name" value="Villin_headpiece_dom_sf"/>
</dbReference>
<dbReference type="Ensembl" id="ENSEBUT00000008073.1">
    <property type="protein sequence ID" value="ENSEBUP00000007587.1"/>
    <property type="gene ID" value="ENSEBUG00000004865.1"/>
</dbReference>
<evidence type="ECO:0000313" key="6">
    <source>
        <dbReference type="Proteomes" id="UP000694388"/>
    </source>
</evidence>
<dbReference type="InterPro" id="IPR029006">
    <property type="entry name" value="ADF-H/Gelsolin-like_dom_sf"/>
</dbReference>
<name>A0A8C4NJ62_EPTBU</name>
<feature type="region of interest" description="Disordered" evidence="3">
    <location>
        <begin position="129"/>
        <end position="204"/>
    </location>
</feature>
<evidence type="ECO:0000256" key="3">
    <source>
        <dbReference type="SAM" id="MobiDB-lite"/>
    </source>
</evidence>
<dbReference type="GO" id="GO:0005546">
    <property type="term" value="F:phosphatidylinositol-4,5-bisphosphate binding"/>
    <property type="evidence" value="ECO:0007669"/>
    <property type="project" value="TreeGrafter"/>
</dbReference>
<dbReference type="PANTHER" id="PTHR11977">
    <property type="entry name" value="VILLIN"/>
    <property type="match status" value="1"/>
</dbReference>
<dbReference type="SMART" id="SM00153">
    <property type="entry name" value="VHP"/>
    <property type="match status" value="1"/>
</dbReference>
<dbReference type="GO" id="GO:0051014">
    <property type="term" value="P:actin filament severing"/>
    <property type="evidence" value="ECO:0007669"/>
    <property type="project" value="TreeGrafter"/>
</dbReference>
<evidence type="ECO:0000313" key="5">
    <source>
        <dbReference type="Ensembl" id="ENSEBUP00000007587.1"/>
    </source>
</evidence>
<organism evidence="5 6">
    <name type="scientific">Eptatretus burgeri</name>
    <name type="common">Inshore hagfish</name>
    <dbReference type="NCBI Taxonomy" id="7764"/>
    <lineage>
        <taxon>Eukaryota</taxon>
        <taxon>Metazoa</taxon>
        <taxon>Chordata</taxon>
        <taxon>Craniata</taxon>
        <taxon>Vertebrata</taxon>
        <taxon>Cyclostomata</taxon>
        <taxon>Myxini</taxon>
        <taxon>Myxiniformes</taxon>
        <taxon>Myxinidae</taxon>
        <taxon>Eptatretinae</taxon>
        <taxon>Eptatretus</taxon>
    </lineage>
</organism>
<dbReference type="CDD" id="cd11289">
    <property type="entry name" value="gelsolin_S2_like"/>
    <property type="match status" value="1"/>
</dbReference>
<accession>A0A8C4NJ62</accession>
<dbReference type="GO" id="GO:0005737">
    <property type="term" value="C:cytoplasm"/>
    <property type="evidence" value="ECO:0007669"/>
    <property type="project" value="TreeGrafter"/>
</dbReference>
<dbReference type="Gene3D" id="3.40.20.10">
    <property type="entry name" value="Severin"/>
    <property type="match status" value="5"/>
</dbReference>
<feature type="compositionally biased region" description="Polar residues" evidence="3">
    <location>
        <begin position="163"/>
        <end position="177"/>
    </location>
</feature>
<dbReference type="InterPro" id="IPR003128">
    <property type="entry name" value="Villin_headpiece"/>
</dbReference>
<sequence>MLEIGRQNACETDAATLSLAQKLALFDCLSKSGSKPAACRRHVVPHHRREGTRFQTQPVTVGEMQQLLPATNPTDLPVPEGSSHLQVKLSGIATSSSPLENDSSGDATLFDAKSPTFLSRAAPLPLGAVENGRTIGTTSRRKHRWLHGDFTENVESPPLESPPTVTLATVSPTTISPRQPAGQHLSESQGEPQPGSPAKETEGSLSAARFIDCKAGLNVVASGDRKQRVRNPLWRSSSSANVIELGPGLTVCSHRSATRHSRDRTRFYTQPAFNLMEQQQVGCTTDSNRVDDLRTTPGPLTHTSSTPGSQFGFHVGHMDNQTGLDTPSFVECHGYREGVDTDLEKAYGDPETSQTVMETCELKASKVTLEEPLEYDPTSASTVEEPVLRTNVEITFEKEAASPPARPVMANMCEGDIVEGIAKSEQARENCLQLNSKTAKSQTKMEEERLPGECEPMPDDYGSNAVVDRNVKFVSSPEQALFEENLSKAPTSPKTPPSSPWQRTPGRCDSGNALHGLGQSLQGSLPGPPEESEGDAEVGSGQDEERQTISIGPMSVKDRMSVLQRSCDEERRNQLNRMPGEVRVSLAERFGKLQEAEQAWRRKRNGPQVDLKLSISERKAQIEESEASWRARGQGAANDSVQFTVEGRMFRKGLVPAMPSPTPTQPQLRNRSSEPAVCKPENEIEVKSSTESDKKLDKLESFLDKINNKSSPREVLVRVTDEVVKEVPQIDDDTFVQFYGSDDATITSCSQEILQEDFNSLISSTLSPLSSAPAAHRRSVRPSRKAGASRNPLRALAQRGDLRAEYVETRLNVATLERNRIHAERMAKHSRLADCALAGLASREDFSRVSLRKTSGSQPSSNNSALPYKSPMLLKVKGRRHVQTRLVEPKATSLNSGDCFLLICPQHCYLWIGEFSNVIEKAKASDLATLIQTKRDLGCRAPNITVIEEGINCNSNRARTFWDLLQGRVPYTETGESQEDEDYETEIVATNCVFRLEGERLIPDDKYWGRIPCCSILGPTDVVVFDFGTEVYVWHGKEVSLSTRKLAFQLARQLWAGPYDYSSCRLSPLGKDLSRTGEGRPPWALLGRLTQHNETILFKEKFLDWASSSASDTRTTEASRTGGQIQDLPARPNIASRELHVSAMGLLSEEPRETPAMVLEGTNVGRGYGVVEGDDGRTFELSTLSTEAWHVEEHGYHALDPDSLGLFCQSHAYVVKWKYRLGPSVGKRSKGRDESRQSMSTGRERCAFFFWQGRRASANEKGTSALMTVELDQEKGPQVPVQQGKESPCFLQLFQGAMLVHLHHREEHKQPDKRQLYCSRGEVPFEAYLVEIPCQASSLRSRASFVLLDKPCRTLYLWHGCRTSISSRETAQQAARKLQERCSSDCGLAPCLNPVLERVEEGKEPPDFWDAIGGRDPNAYHSLLKEPGTEEKTLRLFHLTSASGDFHAVESVCLTRLPGVTTLLPFLQDDLYGATQPALFLLVESDTVFIWQGWWPEEEDCRGSERIRWEADRTQALEIALKLNKEGSLQRSAFLVHAGAEPLTFTNLFPFWEAHVEAESAARAAGIKIPGVPKPIREVLGQLQQARYSLEDLRTRPLPAGVDPLRLEAYLSDQDFQEALSMTREVFAVLPPWRQLILKKNAALY</sequence>
<feature type="domain" description="HP" evidence="4">
    <location>
        <begin position="1582"/>
        <end position="1645"/>
    </location>
</feature>
<keyword evidence="6" id="KW-1185">Reference proteome</keyword>
<dbReference type="Proteomes" id="UP000694388">
    <property type="component" value="Unplaced"/>
</dbReference>
<evidence type="ECO:0000256" key="2">
    <source>
        <dbReference type="ARBA" id="ARBA00023203"/>
    </source>
</evidence>
<dbReference type="SUPFAM" id="SSF47050">
    <property type="entry name" value="VHP, Villin headpiece domain"/>
    <property type="match status" value="1"/>
</dbReference>
<keyword evidence="2" id="KW-0009">Actin-binding</keyword>
<dbReference type="GO" id="GO:0008154">
    <property type="term" value="P:actin polymerization or depolymerization"/>
    <property type="evidence" value="ECO:0007669"/>
    <property type="project" value="TreeGrafter"/>
</dbReference>
<dbReference type="GeneTree" id="ENSGT00940000154653"/>
<feature type="region of interest" description="Disordered" evidence="3">
    <location>
        <begin position="438"/>
        <end position="459"/>
    </location>
</feature>
<reference evidence="5" key="1">
    <citation type="submission" date="2025-05" db="UniProtKB">
        <authorList>
            <consortium name="Ensembl"/>
        </authorList>
    </citation>
    <scope>IDENTIFICATION</scope>
</reference>
<evidence type="ECO:0000259" key="4">
    <source>
        <dbReference type="PROSITE" id="PS51089"/>
    </source>
</evidence>
<proteinExistence type="inferred from homology"/>
<dbReference type="Pfam" id="PF00626">
    <property type="entry name" value="Gelsolin"/>
    <property type="match status" value="1"/>
</dbReference>
<dbReference type="SMART" id="SM00262">
    <property type="entry name" value="GEL"/>
    <property type="match status" value="4"/>
</dbReference>
<dbReference type="GO" id="GO:0051016">
    <property type="term" value="P:barbed-end actin filament capping"/>
    <property type="evidence" value="ECO:0007669"/>
    <property type="project" value="TreeGrafter"/>
</dbReference>
<comment type="similarity">
    <text evidence="1">Belongs to the villin/gelsolin family.</text>
</comment>
<feature type="region of interest" description="Disordered" evidence="3">
    <location>
        <begin position="654"/>
        <end position="676"/>
    </location>
</feature>
<feature type="region of interest" description="Disordered" evidence="3">
    <location>
        <begin position="767"/>
        <end position="792"/>
    </location>
</feature>
<feature type="compositionally biased region" description="Basic residues" evidence="3">
    <location>
        <begin position="775"/>
        <end position="784"/>
    </location>
</feature>
<dbReference type="GO" id="GO:0015629">
    <property type="term" value="C:actin cytoskeleton"/>
    <property type="evidence" value="ECO:0007669"/>
    <property type="project" value="TreeGrafter"/>
</dbReference>
<dbReference type="Gene3D" id="1.10.950.10">
    <property type="entry name" value="Villin headpiece domain"/>
    <property type="match status" value="1"/>
</dbReference>
<feature type="compositionally biased region" description="Basic and acidic residues" evidence="3">
    <location>
        <begin position="443"/>
        <end position="452"/>
    </location>
</feature>
<dbReference type="InterPro" id="IPR007122">
    <property type="entry name" value="Villin/Gelsolin"/>
</dbReference>